<gene>
    <name evidence="2" type="ORF">E5288_WYG021533</name>
</gene>
<organism evidence="2 3">
    <name type="scientific">Bos mutus</name>
    <name type="common">wild yak</name>
    <dbReference type="NCBI Taxonomy" id="72004"/>
    <lineage>
        <taxon>Eukaryota</taxon>
        <taxon>Metazoa</taxon>
        <taxon>Chordata</taxon>
        <taxon>Craniata</taxon>
        <taxon>Vertebrata</taxon>
        <taxon>Euteleostomi</taxon>
        <taxon>Mammalia</taxon>
        <taxon>Eutheria</taxon>
        <taxon>Laurasiatheria</taxon>
        <taxon>Artiodactyla</taxon>
        <taxon>Ruminantia</taxon>
        <taxon>Pecora</taxon>
        <taxon>Bovidae</taxon>
        <taxon>Bovinae</taxon>
        <taxon>Bos</taxon>
    </lineage>
</organism>
<name>A0A6B0R3U0_9CETA</name>
<proteinExistence type="predicted"/>
<evidence type="ECO:0000256" key="1">
    <source>
        <dbReference type="SAM" id="MobiDB-lite"/>
    </source>
</evidence>
<accession>A0A6B0R3U0</accession>
<reference evidence="2" key="1">
    <citation type="submission" date="2019-10" db="EMBL/GenBank/DDBJ databases">
        <title>The sequence and de novo assembly of the wild yak genome.</title>
        <authorList>
            <person name="Liu Y."/>
        </authorList>
    </citation>
    <scope>NUCLEOTIDE SEQUENCE [LARGE SCALE GENOMIC DNA]</scope>
    <source>
        <strain evidence="2">WY2019</strain>
    </source>
</reference>
<dbReference type="Proteomes" id="UP000322234">
    <property type="component" value="Unassembled WGS sequence"/>
</dbReference>
<feature type="region of interest" description="Disordered" evidence="1">
    <location>
        <begin position="1"/>
        <end position="26"/>
    </location>
</feature>
<comment type="caution">
    <text evidence="2">The sequence shown here is derived from an EMBL/GenBank/DDBJ whole genome shotgun (WGS) entry which is preliminary data.</text>
</comment>
<evidence type="ECO:0000313" key="3">
    <source>
        <dbReference type="Proteomes" id="UP000322234"/>
    </source>
</evidence>
<protein>
    <submittedName>
        <fullName evidence="2">Uncharacterized protein</fullName>
    </submittedName>
</protein>
<dbReference type="EMBL" id="VBQZ03000023">
    <property type="protein sequence ID" value="MXQ84839.1"/>
    <property type="molecule type" value="Genomic_DNA"/>
</dbReference>
<sequence>MRGDSRLPLYVRGAGAGPDPRRRRRLDNCRARPQVTRDRKALVQSPNSMASTLGQQKLTLSVTGFSTAAVFP</sequence>
<evidence type="ECO:0000313" key="2">
    <source>
        <dbReference type="EMBL" id="MXQ84839.1"/>
    </source>
</evidence>
<dbReference type="AlphaFoldDB" id="A0A6B0R3U0"/>
<keyword evidence="3" id="KW-1185">Reference proteome</keyword>